<evidence type="ECO:0000256" key="1">
    <source>
        <dbReference type="SAM" id="MobiDB-lite"/>
    </source>
</evidence>
<organism evidence="3">
    <name type="scientific">Perkinsus marinus (strain ATCC 50983 / TXsc)</name>
    <dbReference type="NCBI Taxonomy" id="423536"/>
    <lineage>
        <taxon>Eukaryota</taxon>
        <taxon>Sar</taxon>
        <taxon>Alveolata</taxon>
        <taxon>Perkinsozoa</taxon>
        <taxon>Perkinsea</taxon>
        <taxon>Perkinsida</taxon>
        <taxon>Perkinsidae</taxon>
        <taxon>Perkinsus</taxon>
    </lineage>
</organism>
<dbReference type="SUPFAM" id="SSF50978">
    <property type="entry name" value="WD40 repeat-like"/>
    <property type="match status" value="1"/>
</dbReference>
<dbReference type="InParanoid" id="C5LIH7"/>
<protein>
    <submittedName>
        <fullName evidence="2">Uncharacterized protein</fullName>
    </submittedName>
</protein>
<feature type="region of interest" description="Disordered" evidence="1">
    <location>
        <begin position="71"/>
        <end position="115"/>
    </location>
</feature>
<keyword evidence="3" id="KW-1185">Reference proteome</keyword>
<feature type="region of interest" description="Disordered" evidence="1">
    <location>
        <begin position="1"/>
        <end position="44"/>
    </location>
</feature>
<evidence type="ECO:0000313" key="2">
    <source>
        <dbReference type="EMBL" id="EER03380.1"/>
    </source>
</evidence>
<dbReference type="EMBL" id="GG682243">
    <property type="protein sequence ID" value="EER03380.1"/>
    <property type="molecule type" value="Genomic_DNA"/>
</dbReference>
<evidence type="ECO:0000313" key="3">
    <source>
        <dbReference type="Proteomes" id="UP000007800"/>
    </source>
</evidence>
<dbReference type="InterPro" id="IPR036322">
    <property type="entry name" value="WD40_repeat_dom_sf"/>
</dbReference>
<dbReference type="GeneID" id="9047468"/>
<accession>C5LIH7</accession>
<reference evidence="2 3" key="1">
    <citation type="submission" date="2008-07" db="EMBL/GenBank/DDBJ databases">
        <authorList>
            <person name="El-Sayed N."/>
            <person name="Caler E."/>
            <person name="Inman J."/>
            <person name="Amedeo P."/>
            <person name="Hass B."/>
            <person name="Wortman J."/>
        </authorList>
    </citation>
    <scope>NUCLEOTIDE SEQUENCE [LARGE SCALE GENOMIC DNA]</scope>
    <source>
        <strain evidence="3">ATCC 50983 / TXsc</strain>
    </source>
</reference>
<dbReference type="Proteomes" id="UP000007800">
    <property type="component" value="Unassembled WGS sequence"/>
</dbReference>
<dbReference type="RefSeq" id="XP_002771564.1">
    <property type="nucleotide sequence ID" value="XM_002771518.1"/>
</dbReference>
<proteinExistence type="predicted"/>
<gene>
    <name evidence="2" type="ORF">Pmar_PMAR014598</name>
</gene>
<feature type="compositionally biased region" description="Basic residues" evidence="1">
    <location>
        <begin position="91"/>
        <end position="105"/>
    </location>
</feature>
<name>C5LIH7_PERM5</name>
<dbReference type="OrthoDB" id="423029at2759"/>
<sequence length="716" mass="76368">MSSPPHLGGAQASIPGMDAQQGESTVAFSPEQMGGLMGSSVEGLGGLEGVAAHPGFEAAALAAFAQLNNPAQGSSPLPPEMLDESLQGSLSKKRGRPKGAKKGTGRGRESKGVGAGKKACSECGTINPCRQMQCTECGHEMTPKGTTKRRRKVSVASVIGDLSVSPLAVVPPLGDSVTTLAVRGKEAPPPGYRACDACGGLQPSARKICANCGAPIIPKSMTSRYWTALRSARPKLPEPFPHPPDIFPSWNSGSGAFEDITTEDIANAATKAIDSSEPLEIVFEHVPDPSAPDTAEVRPGEAMWVSGQGWIINAGRSQELMSLSPSYKSRPMVAALASRTESIIELWPLEKDKVQKVRRLIVGGDVADFHWVEFSATSSRIGIHAVRNRDKIWILAGLESGCAAVFRVDEGIGDKHGEVLSKPLSILSCSGFGEVSPLLAVQWAPVEPDSDEAPELFAVATQNGSVWVMSTSCPYPLATAASPAKFWVTDLCWSRMTPDHVFLACQLALAIDVTCPPSGSWDVRRCDLAGTNRSLLQCKFMRPEVRQGYNSQACSALQTSAYSPWTFTGWTDGFLMGINTSDDLARWIQYLIARFSYTAVDASKTLKSHMSTMTGSHAFSEVQHHRQAFFSGGNVRIHCELQRPITRPVRRRKASILSGGGTVKPMPGDPIAAVCVRTGHSEPTDHVVATALTGGLVVIQSTSYLSKGPQAPRSRR</sequence>
<dbReference type="AlphaFoldDB" id="C5LIH7"/>